<evidence type="ECO:0000313" key="3">
    <source>
        <dbReference type="Proteomes" id="UP000054845"/>
    </source>
</evidence>
<keyword evidence="3" id="KW-1185">Reference proteome</keyword>
<dbReference type="EMBL" id="CCYA01000254">
    <property type="protein sequence ID" value="CEH16991.1"/>
    <property type="molecule type" value="Genomic_DNA"/>
</dbReference>
<organism evidence="2 3">
    <name type="scientific">Ceraceosorus bombacis</name>
    <dbReference type="NCBI Taxonomy" id="401625"/>
    <lineage>
        <taxon>Eukaryota</taxon>
        <taxon>Fungi</taxon>
        <taxon>Dikarya</taxon>
        <taxon>Basidiomycota</taxon>
        <taxon>Ustilaginomycotina</taxon>
        <taxon>Exobasidiomycetes</taxon>
        <taxon>Ceraceosorales</taxon>
        <taxon>Ceraceosoraceae</taxon>
        <taxon>Ceraceosorus</taxon>
    </lineage>
</organism>
<dbReference type="AlphaFoldDB" id="A0A0P1BMR3"/>
<keyword evidence="1" id="KW-0732">Signal</keyword>
<name>A0A0P1BMR3_9BASI</name>
<feature type="signal peptide" evidence="1">
    <location>
        <begin position="1"/>
        <end position="21"/>
    </location>
</feature>
<sequence length="193" mass="20826">MPSFIPLVLVWALVLATVVRTTPHPEVGPQPGVDKSIGDITKDLQGYVLSALGANTANWEGAWSAQLTFNRTFDTQAPIALFDTLQAISKEVTTHDYYWFQGRAPALVVGNFDTRGYMSFANELTLKTVVGNARQLGLAPIVRAGVITAKDCWKSACQALLGRMPSADPSTKKLHTGCLYIDGRLGLVEAAYG</sequence>
<evidence type="ECO:0000313" key="2">
    <source>
        <dbReference type="EMBL" id="CEH16991.1"/>
    </source>
</evidence>
<dbReference type="Proteomes" id="UP000054845">
    <property type="component" value="Unassembled WGS sequence"/>
</dbReference>
<feature type="chain" id="PRO_5006059664" evidence="1">
    <location>
        <begin position="22"/>
        <end position="193"/>
    </location>
</feature>
<dbReference type="OrthoDB" id="10368828at2759"/>
<evidence type="ECO:0000256" key="1">
    <source>
        <dbReference type="SAM" id="SignalP"/>
    </source>
</evidence>
<proteinExistence type="predicted"/>
<reference evidence="3" key="1">
    <citation type="submission" date="2014-09" db="EMBL/GenBank/DDBJ databases">
        <authorList>
            <person name="Sharma Rahul"/>
            <person name="Thines Marco"/>
        </authorList>
    </citation>
    <scope>NUCLEOTIDE SEQUENCE [LARGE SCALE GENOMIC DNA]</scope>
</reference>
<protein>
    <submittedName>
        <fullName evidence="2">Uncharacterized protein</fullName>
    </submittedName>
</protein>
<accession>A0A0P1BMR3</accession>